<dbReference type="Proteomes" id="UP000694906">
    <property type="component" value="Unplaced"/>
</dbReference>
<proteinExistence type="predicted"/>
<gene>
    <name evidence="3" type="primary">LOC106009086</name>
</gene>
<organism evidence="2 3">
    <name type="scientific">Heterocephalus glaber</name>
    <name type="common">Naked mole rat</name>
    <dbReference type="NCBI Taxonomy" id="10181"/>
    <lineage>
        <taxon>Eukaryota</taxon>
        <taxon>Metazoa</taxon>
        <taxon>Chordata</taxon>
        <taxon>Craniata</taxon>
        <taxon>Vertebrata</taxon>
        <taxon>Euteleostomi</taxon>
        <taxon>Mammalia</taxon>
        <taxon>Eutheria</taxon>
        <taxon>Euarchontoglires</taxon>
        <taxon>Glires</taxon>
        <taxon>Rodentia</taxon>
        <taxon>Hystricomorpha</taxon>
        <taxon>Bathyergidae</taxon>
        <taxon>Heterocephalus</taxon>
    </lineage>
</organism>
<feature type="compositionally biased region" description="Low complexity" evidence="1">
    <location>
        <begin position="214"/>
        <end position="224"/>
    </location>
</feature>
<evidence type="ECO:0000313" key="2">
    <source>
        <dbReference type="Proteomes" id="UP000694906"/>
    </source>
</evidence>
<reference evidence="3" key="1">
    <citation type="submission" date="2025-08" db="UniProtKB">
        <authorList>
            <consortium name="RefSeq"/>
        </authorList>
    </citation>
    <scope>IDENTIFICATION</scope>
</reference>
<name>A0AAX6SQY1_HETGA</name>
<sequence>MAVAEGDQPEEGHVPAHGNATAKSVLPLLRNHIETLQTDVRESPAPGPHGPASQPQTWRLPDVHGRAGWGRWSEEARLWLWGRPGEESGYVGVQGQWPPQAPARMQADRPWAPSGLTLPDAWWPGLESQYCCMILDRLLNLPHPFPPCRAGRKAPTIGGAWASSDHVGPPRLGQCLQSPAGEQWALLTWPWSGAEDLASSDHRSCPQSGRGSCGQEQPQGPQGRRAGDTMQGGGRQERLGGCRSCAMGAAACVGSGSPGGPEGSSALEQPWPGGGAWKLRGWSCFSPIFLPPPPSLHPVAQQLLLSLCWGRPQLGVLRALSPLRGSATQSTVLCTCCFLGCRHRGSLH</sequence>
<dbReference type="AlphaFoldDB" id="A0AAX6SQY1"/>
<evidence type="ECO:0000256" key="1">
    <source>
        <dbReference type="SAM" id="MobiDB-lite"/>
    </source>
</evidence>
<accession>A0AAX6SQY1</accession>
<feature type="region of interest" description="Disordered" evidence="1">
    <location>
        <begin position="40"/>
        <end position="62"/>
    </location>
</feature>
<feature type="region of interest" description="Disordered" evidence="1">
    <location>
        <begin position="198"/>
        <end position="235"/>
    </location>
</feature>
<dbReference type="GeneID" id="106009086"/>
<evidence type="ECO:0000313" key="3">
    <source>
        <dbReference type="RefSeq" id="XP_021110901.1"/>
    </source>
</evidence>
<dbReference type="RefSeq" id="XP_021110901.1">
    <property type="nucleotide sequence ID" value="XM_021255242.1"/>
</dbReference>
<protein>
    <submittedName>
        <fullName evidence="3">Uncharacterized protein LOC106009086 isoform X1</fullName>
    </submittedName>
</protein>
<keyword evidence="2" id="KW-1185">Reference proteome</keyword>